<evidence type="ECO:0000313" key="3">
    <source>
        <dbReference type="Proteomes" id="UP000472372"/>
    </source>
</evidence>
<dbReference type="AlphaFoldDB" id="A0A6S6W6C8"/>
<feature type="domain" description="FAD dependent oxidoreductase" evidence="1">
    <location>
        <begin position="142"/>
        <end position="575"/>
    </location>
</feature>
<dbReference type="PANTHER" id="PTHR13847">
    <property type="entry name" value="SARCOSINE DEHYDROGENASE-RELATED"/>
    <property type="match status" value="1"/>
</dbReference>
<dbReference type="Pfam" id="PF01266">
    <property type="entry name" value="DAO"/>
    <property type="match status" value="1"/>
</dbReference>
<evidence type="ECO:0000259" key="1">
    <source>
        <dbReference type="Pfam" id="PF01266"/>
    </source>
</evidence>
<reference evidence="2" key="1">
    <citation type="submission" date="2021-02" db="EMBL/GenBank/DDBJ databases">
        <authorList>
            <person name="Syme A R."/>
            <person name="Syme A R."/>
            <person name="Moolhuijzen P."/>
        </authorList>
    </citation>
    <scope>NUCLEOTIDE SEQUENCE</scope>
    <source>
        <strain evidence="2">W1-1</strain>
    </source>
</reference>
<name>A0A6S6W6C8_9PLEO</name>
<protein>
    <submittedName>
        <fullName evidence="2">FAD dependent oxidoreductase</fullName>
    </submittedName>
</protein>
<accession>A0A6S6W6C8</accession>
<dbReference type="Gene3D" id="3.50.50.60">
    <property type="entry name" value="FAD/NAD(P)-binding domain"/>
    <property type="match status" value="2"/>
</dbReference>
<dbReference type="EMBL" id="HG992983">
    <property type="protein sequence ID" value="CAE7193260.1"/>
    <property type="molecule type" value="Genomic_DNA"/>
</dbReference>
<dbReference type="InterPro" id="IPR036188">
    <property type="entry name" value="FAD/NAD-bd_sf"/>
</dbReference>
<dbReference type="SUPFAM" id="SSF51905">
    <property type="entry name" value="FAD/NAD(P)-binding domain"/>
    <property type="match status" value="1"/>
</dbReference>
<gene>
    <name evidence="2" type="ORF">PTTW11_07719</name>
</gene>
<organism evidence="2 3">
    <name type="scientific">Pyrenophora teres f. teres</name>
    <dbReference type="NCBI Taxonomy" id="97479"/>
    <lineage>
        <taxon>Eukaryota</taxon>
        <taxon>Fungi</taxon>
        <taxon>Dikarya</taxon>
        <taxon>Ascomycota</taxon>
        <taxon>Pezizomycotina</taxon>
        <taxon>Dothideomycetes</taxon>
        <taxon>Pleosporomycetidae</taxon>
        <taxon>Pleosporales</taxon>
        <taxon>Pleosporineae</taxon>
        <taxon>Pleosporaceae</taxon>
        <taxon>Pyrenophora</taxon>
    </lineage>
</organism>
<dbReference type="GO" id="GO:0005737">
    <property type="term" value="C:cytoplasm"/>
    <property type="evidence" value="ECO:0007669"/>
    <property type="project" value="TreeGrafter"/>
</dbReference>
<evidence type="ECO:0000313" key="2">
    <source>
        <dbReference type="EMBL" id="CAE7193260.1"/>
    </source>
</evidence>
<sequence>MMFLISTNVQSFRSVLGDDASTVRFCQHNSELGPHINGFDTIDIWICEGDEVTEELMNQWLASNRGSPKTLLVNDANLVRDLEKLSRGRVDEIQAIQKENQSESSWVLSTLRAAEKLYARQHVPHATHHKKANLDYNTNETVLIVGAGIMSLMAAESLAIRGFRVRIVDAGPDPRTCRDWTRLGATHGGGNARMFSYTEADSYNETVSDVYRDMRHLFRKTTLKGGWSVKPPSSYSAAEISWINTFEQVPIWLAQTMKKDIYHVNQEAGKLWAEYMERAPELFEGVSLHNDVLRLYAEDVALTAAHGLNRELGVVVDEFSQSEFLRRYPGFSAAARSDELAGGFAVQGFTLGIHLFVERLIGRIIELHGEFTWNCCVQKIRRNASGEVTVLESQLGDLRADHFVISTGVTRNGLLDGTASENLVHGVLGVWLQIPNLDSALKNSIKIHRRGSLVEDINVTISRDAKTNEEILILGGGYGYVGLTFPLPESPEMEELFNELEEVAHTYFPAGYQCAKQRGTLWPNGERKFCIRPFTPTGLGIFEDIPTASGGHLIITGGNNTGGFAQAPAIARAICRAVVGEYDPIHVLFNPHRSKLVDYKV</sequence>
<dbReference type="InterPro" id="IPR006076">
    <property type="entry name" value="FAD-dep_OxRdtase"/>
</dbReference>
<proteinExistence type="predicted"/>
<dbReference type="Gene3D" id="3.30.9.10">
    <property type="entry name" value="D-Amino Acid Oxidase, subunit A, domain 2"/>
    <property type="match status" value="1"/>
</dbReference>
<dbReference type="Proteomes" id="UP000472372">
    <property type="component" value="Chromosome 7"/>
</dbReference>